<name>A0A099F3U5_9RHOB</name>
<dbReference type="OrthoDB" id="9801454at2"/>
<dbReference type="SUPFAM" id="SSF53218">
    <property type="entry name" value="Molybdenum cofactor biosynthesis proteins"/>
    <property type="match status" value="1"/>
</dbReference>
<dbReference type="PANTHER" id="PTHR13939:SF0">
    <property type="entry name" value="NMN AMIDOHYDROLASE-LIKE PROTEIN YFAY"/>
    <property type="match status" value="1"/>
</dbReference>
<dbReference type="Pfam" id="PF00994">
    <property type="entry name" value="MoCF_biosynth"/>
    <property type="match status" value="1"/>
</dbReference>
<dbReference type="CDD" id="cd00885">
    <property type="entry name" value="cinA"/>
    <property type="match status" value="1"/>
</dbReference>
<gene>
    <name evidence="2" type="ORF">IT41_09355</name>
    <name evidence="3" type="ORF">SAMN04487972_108151</name>
</gene>
<dbReference type="EMBL" id="JRKN01000009">
    <property type="protein sequence ID" value="KGJ04857.1"/>
    <property type="molecule type" value="Genomic_DNA"/>
</dbReference>
<dbReference type="Pfam" id="PF24102">
    <property type="entry name" value="FLAD1_M"/>
    <property type="match status" value="1"/>
</dbReference>
<evidence type="ECO:0000259" key="1">
    <source>
        <dbReference type="SMART" id="SM00852"/>
    </source>
</evidence>
<dbReference type="PANTHER" id="PTHR13939">
    <property type="entry name" value="NICOTINAMIDE-NUCLEOTIDE AMIDOHYDROLASE PNCC"/>
    <property type="match status" value="1"/>
</dbReference>
<reference evidence="2 4" key="2">
    <citation type="submission" date="2014-10" db="EMBL/GenBank/DDBJ databases">
        <title>Paracoccus sanguinis sp. nov., isolated from clinical specimens of New York State patients.</title>
        <authorList>
            <person name="Mingle L.A."/>
            <person name="Cole J.A."/>
            <person name="Lapierre P."/>
            <person name="Musser K.A."/>
        </authorList>
    </citation>
    <scope>NUCLEOTIDE SEQUENCE [LARGE SCALE GENOMIC DNA]</scope>
    <source>
        <strain evidence="2 4">JCM 14014</strain>
    </source>
</reference>
<evidence type="ECO:0000313" key="2">
    <source>
        <dbReference type="EMBL" id="KGJ04857.1"/>
    </source>
</evidence>
<dbReference type="SMART" id="SM00852">
    <property type="entry name" value="MoCF_biosynth"/>
    <property type="match status" value="1"/>
</dbReference>
<dbReference type="Proteomes" id="UP000182312">
    <property type="component" value="Unassembled WGS sequence"/>
</dbReference>
<evidence type="ECO:0000313" key="3">
    <source>
        <dbReference type="EMBL" id="SFA51533.1"/>
    </source>
</evidence>
<dbReference type="InterPro" id="IPR050101">
    <property type="entry name" value="CinA"/>
</dbReference>
<dbReference type="Proteomes" id="UP000029846">
    <property type="component" value="Unassembled WGS sequence"/>
</dbReference>
<feature type="domain" description="MoaB/Mog" evidence="1">
    <location>
        <begin position="9"/>
        <end position="175"/>
    </location>
</feature>
<dbReference type="eggNOG" id="COG1058">
    <property type="taxonomic scope" value="Bacteria"/>
</dbReference>
<proteinExistence type="predicted"/>
<reference evidence="2 4" key="1">
    <citation type="submission" date="2014-09" db="EMBL/GenBank/DDBJ databases">
        <authorList>
            <person name="McGinnis J.M."/>
            <person name="Wolfgang W.J."/>
        </authorList>
    </citation>
    <scope>NUCLEOTIDE SEQUENCE [LARGE SCALE GENOMIC DNA]</scope>
    <source>
        <strain evidence="2 4">JCM 14014</strain>
    </source>
</reference>
<dbReference type="Gene3D" id="3.40.980.10">
    <property type="entry name" value="MoaB/Mog-like domain"/>
    <property type="match status" value="1"/>
</dbReference>
<dbReference type="EMBL" id="FOJO01000008">
    <property type="protein sequence ID" value="SFA51533.1"/>
    <property type="molecule type" value="Genomic_DNA"/>
</dbReference>
<dbReference type="STRING" id="376733.SAMN04487972_108151"/>
<protein>
    <submittedName>
        <fullName evidence="3">Molybdenum cofactor synthesis domain-containing protein</fullName>
    </submittedName>
    <submittedName>
        <fullName evidence="2">Molybdopterin-binding protein</fullName>
    </submittedName>
</protein>
<organism evidence="2 4">
    <name type="scientific">Paracoccus halophilus</name>
    <dbReference type="NCBI Taxonomy" id="376733"/>
    <lineage>
        <taxon>Bacteria</taxon>
        <taxon>Pseudomonadati</taxon>
        <taxon>Pseudomonadota</taxon>
        <taxon>Alphaproteobacteria</taxon>
        <taxon>Rhodobacterales</taxon>
        <taxon>Paracoccaceae</taxon>
        <taxon>Paracoccus</taxon>
    </lineage>
</organism>
<dbReference type="AlphaFoldDB" id="A0A099F3U5"/>
<keyword evidence="4" id="KW-1185">Reference proteome</keyword>
<sequence length="246" mass="26467">MQSDNPTAAILVIGDEILSGRTREGNAHYLSQVLNSIGIDLREIRIVADDHDQIVAAIRALDKSLGGAWDMLFTSGGIGPTHDDVTADAVAAAFNVGIEINEEARRVMTERWQSRGVEVTGNRLRMARIPLTATLVPNAHSAAPGFHIGNTYVMAGVPAVFRAMVEAVVPDLPTGRPSVSEALEVLRPESDVADGLREVAEAFPELSMGSYPFQRGQRYGTNLVIRGLDGARVTQAMTALRERLAL</sequence>
<dbReference type="InterPro" id="IPR001453">
    <property type="entry name" value="MoaB/Mog_dom"/>
</dbReference>
<dbReference type="InterPro" id="IPR056596">
    <property type="entry name" value="FLAD1_M"/>
</dbReference>
<evidence type="ECO:0000313" key="5">
    <source>
        <dbReference type="Proteomes" id="UP000182312"/>
    </source>
</evidence>
<accession>A0A099F3U5</accession>
<reference evidence="3 5" key="3">
    <citation type="submission" date="2016-10" db="EMBL/GenBank/DDBJ databases">
        <authorList>
            <person name="de Groot N.N."/>
        </authorList>
    </citation>
    <scope>NUCLEOTIDE SEQUENCE [LARGE SCALE GENOMIC DNA]</scope>
    <source>
        <strain evidence="3 5">CGMCC 1.6117</strain>
    </source>
</reference>
<evidence type="ECO:0000313" key="4">
    <source>
        <dbReference type="Proteomes" id="UP000029846"/>
    </source>
</evidence>
<dbReference type="InterPro" id="IPR036425">
    <property type="entry name" value="MoaB/Mog-like_dom_sf"/>
</dbReference>
<dbReference type="RefSeq" id="WP_036740419.1">
    <property type="nucleotide sequence ID" value="NZ_FOJO01000008.1"/>
</dbReference>